<evidence type="ECO:0000313" key="3">
    <source>
        <dbReference type="Proteomes" id="UP000279275"/>
    </source>
</evidence>
<dbReference type="Proteomes" id="UP000279275">
    <property type="component" value="Unassembled WGS sequence"/>
</dbReference>
<dbReference type="EMBL" id="RFFH01000002">
    <property type="protein sequence ID" value="RMI34257.1"/>
    <property type="molecule type" value="Genomic_DNA"/>
</dbReference>
<protein>
    <submittedName>
        <fullName evidence="2">Uncharacterized protein</fullName>
    </submittedName>
</protein>
<feature type="chain" id="PRO_5018193434" evidence="1">
    <location>
        <begin position="23"/>
        <end position="151"/>
    </location>
</feature>
<dbReference type="AlphaFoldDB" id="A0A3M2L9L6"/>
<comment type="caution">
    <text evidence="2">The sequence shown here is derived from an EMBL/GenBank/DDBJ whole genome shotgun (WGS) entry which is preliminary data.</text>
</comment>
<gene>
    <name evidence="2" type="ORF">EBN03_07585</name>
</gene>
<organism evidence="2 3">
    <name type="scientific">Nocardia stercoris</name>
    <dbReference type="NCBI Taxonomy" id="2483361"/>
    <lineage>
        <taxon>Bacteria</taxon>
        <taxon>Bacillati</taxon>
        <taxon>Actinomycetota</taxon>
        <taxon>Actinomycetes</taxon>
        <taxon>Mycobacteriales</taxon>
        <taxon>Nocardiaceae</taxon>
        <taxon>Nocardia</taxon>
    </lineage>
</organism>
<name>A0A3M2L9L6_9NOCA</name>
<keyword evidence="3" id="KW-1185">Reference proteome</keyword>
<accession>A0A3M2L9L6</accession>
<proteinExistence type="predicted"/>
<feature type="signal peptide" evidence="1">
    <location>
        <begin position="1"/>
        <end position="22"/>
    </location>
</feature>
<evidence type="ECO:0000256" key="1">
    <source>
        <dbReference type="SAM" id="SignalP"/>
    </source>
</evidence>
<sequence length="151" mass="14965">MGITGFGAAAAAAVLVAPSAGADVAYDGVTLAGDSHYVNTAYTLTVNTAGVSNVLNVWIYDNNVGYIPPNNGNAPGIVPVNNVATFQWIPTTTGAHHITATVMQIGGPNAILGPIDVTVTTAPTGGTGSANSVPVIGQLLSSISAQLPAPL</sequence>
<evidence type="ECO:0000313" key="2">
    <source>
        <dbReference type="EMBL" id="RMI34257.1"/>
    </source>
</evidence>
<keyword evidence="1" id="KW-0732">Signal</keyword>
<reference evidence="2 3" key="1">
    <citation type="submission" date="2018-10" db="EMBL/GenBank/DDBJ databases">
        <title>Isolation from cow dung.</title>
        <authorList>
            <person name="Ling L."/>
        </authorList>
    </citation>
    <scope>NUCLEOTIDE SEQUENCE [LARGE SCALE GENOMIC DNA]</scope>
    <source>
        <strain evidence="2 3">NEAU-LL90</strain>
    </source>
</reference>